<dbReference type="OrthoDB" id="189220at2759"/>
<feature type="binding site" evidence="5">
    <location>
        <position position="198"/>
    </location>
    <ligand>
        <name>Zn(2+)</name>
        <dbReference type="ChEBI" id="CHEBI:29105"/>
        <label>1</label>
    </ligand>
</feature>
<feature type="binding site" evidence="4">
    <location>
        <position position="307"/>
    </location>
    <ligand>
        <name>AMP</name>
        <dbReference type="ChEBI" id="CHEBI:456215"/>
    </ligand>
</feature>
<dbReference type="CDD" id="cd00077">
    <property type="entry name" value="HDc"/>
    <property type="match status" value="1"/>
</dbReference>
<evidence type="ECO:0000313" key="8">
    <source>
        <dbReference type="EMBL" id="TRY64257.1"/>
    </source>
</evidence>
<dbReference type="InterPro" id="IPR002073">
    <property type="entry name" value="PDEase_catalytic_dom"/>
</dbReference>
<dbReference type="GO" id="GO:0007165">
    <property type="term" value="P:signal transduction"/>
    <property type="evidence" value="ECO:0007669"/>
    <property type="project" value="InterPro"/>
</dbReference>
<dbReference type="GO" id="GO:0046872">
    <property type="term" value="F:metal ion binding"/>
    <property type="evidence" value="ECO:0007669"/>
    <property type="project" value="UniProtKB-KW"/>
</dbReference>
<dbReference type="InterPro" id="IPR023088">
    <property type="entry name" value="PDEase"/>
</dbReference>
<feature type="binding site" evidence="5">
    <location>
        <position position="197"/>
    </location>
    <ligand>
        <name>Zn(2+)</name>
        <dbReference type="ChEBI" id="CHEBI:29105"/>
        <label>1</label>
    </ligand>
</feature>
<dbReference type="STRING" id="6832.A0A553NFN9"/>
<comment type="caution">
    <text evidence="8">The sequence shown here is derived from an EMBL/GenBank/DDBJ whole genome shotgun (WGS) entry which is preliminary data.</text>
</comment>
<dbReference type="PANTHER" id="PTHR11347">
    <property type="entry name" value="CYCLIC NUCLEOTIDE PHOSPHODIESTERASE"/>
    <property type="match status" value="1"/>
</dbReference>
<feature type="compositionally biased region" description="Polar residues" evidence="6">
    <location>
        <begin position="540"/>
        <end position="570"/>
    </location>
</feature>
<feature type="compositionally biased region" description="Low complexity" evidence="6">
    <location>
        <begin position="412"/>
        <end position="425"/>
    </location>
</feature>
<evidence type="ECO:0000256" key="3">
    <source>
        <dbReference type="PIRSR" id="PIRSR623088-1"/>
    </source>
</evidence>
<reference evidence="8 9" key="1">
    <citation type="journal article" date="2018" name="Nat. Ecol. Evol.">
        <title>Genomic signatures of mitonuclear coevolution across populations of Tigriopus californicus.</title>
        <authorList>
            <person name="Barreto F.S."/>
            <person name="Watson E.T."/>
            <person name="Lima T.G."/>
            <person name="Willett C.S."/>
            <person name="Edmands S."/>
            <person name="Li W."/>
            <person name="Burton R.S."/>
        </authorList>
    </citation>
    <scope>NUCLEOTIDE SEQUENCE [LARGE SCALE GENOMIC DNA]</scope>
    <source>
        <strain evidence="8 9">San Diego</strain>
    </source>
</reference>
<dbReference type="AlphaFoldDB" id="A0A553NFN9"/>
<feature type="binding site" evidence="4">
    <location>
        <position position="358"/>
    </location>
    <ligand>
        <name>AMP</name>
        <dbReference type="ChEBI" id="CHEBI:456215"/>
    </ligand>
</feature>
<dbReference type="SUPFAM" id="SSF109604">
    <property type="entry name" value="HD-domain/PDEase-like"/>
    <property type="match status" value="1"/>
</dbReference>
<accession>A0A553NFN9</accession>
<protein>
    <recommendedName>
        <fullName evidence="7">PDEase domain-containing protein</fullName>
    </recommendedName>
</protein>
<feature type="domain" description="PDEase" evidence="7">
    <location>
        <begin position="81"/>
        <end position="403"/>
    </location>
</feature>
<gene>
    <name evidence="8" type="ORF">TCAL_07939</name>
</gene>
<evidence type="ECO:0000313" key="9">
    <source>
        <dbReference type="Proteomes" id="UP000318571"/>
    </source>
</evidence>
<dbReference type="EMBL" id="VCGU01000458">
    <property type="protein sequence ID" value="TRY64257.1"/>
    <property type="molecule type" value="Genomic_DNA"/>
</dbReference>
<feature type="active site" description="Proton donor" evidence="3">
    <location>
        <position position="157"/>
    </location>
</feature>
<evidence type="ECO:0000256" key="5">
    <source>
        <dbReference type="PIRSR" id="PIRSR623088-3"/>
    </source>
</evidence>
<feature type="binding site" evidence="4">
    <location>
        <begin position="157"/>
        <end position="161"/>
    </location>
    <ligand>
        <name>AMP</name>
        <dbReference type="ChEBI" id="CHEBI:456215"/>
    </ligand>
</feature>
<dbReference type="PROSITE" id="PS51845">
    <property type="entry name" value="PDEASE_I_2"/>
    <property type="match status" value="1"/>
</dbReference>
<feature type="region of interest" description="Disordered" evidence="6">
    <location>
        <begin position="405"/>
        <end position="516"/>
    </location>
</feature>
<keyword evidence="1 5" id="KW-0479">Metal-binding</keyword>
<keyword evidence="2" id="KW-0378">Hydrolase</keyword>
<evidence type="ECO:0000259" key="7">
    <source>
        <dbReference type="PROSITE" id="PS51845"/>
    </source>
</evidence>
<keyword evidence="9" id="KW-1185">Reference proteome</keyword>
<dbReference type="Pfam" id="PF00233">
    <property type="entry name" value="PDEase_I"/>
    <property type="match status" value="1"/>
</dbReference>
<feature type="compositionally biased region" description="Low complexity" evidence="6">
    <location>
        <begin position="762"/>
        <end position="779"/>
    </location>
</feature>
<dbReference type="InterPro" id="IPR036971">
    <property type="entry name" value="PDEase_catalytic_dom_sf"/>
</dbReference>
<feature type="binding site" evidence="5">
    <location>
        <position position="161"/>
    </location>
    <ligand>
        <name>Zn(2+)</name>
        <dbReference type="ChEBI" id="CHEBI:29105"/>
        <label>1</label>
    </ligand>
</feature>
<evidence type="ECO:0000256" key="1">
    <source>
        <dbReference type="ARBA" id="ARBA00022723"/>
    </source>
</evidence>
<feature type="compositionally biased region" description="Acidic residues" evidence="6">
    <location>
        <begin position="577"/>
        <end position="590"/>
    </location>
</feature>
<evidence type="ECO:0000256" key="2">
    <source>
        <dbReference type="ARBA" id="ARBA00022801"/>
    </source>
</evidence>
<feature type="binding site" evidence="5">
    <location>
        <position position="307"/>
    </location>
    <ligand>
        <name>Zn(2+)</name>
        <dbReference type="ChEBI" id="CHEBI:29105"/>
        <label>1</label>
    </ligand>
</feature>
<proteinExistence type="predicted"/>
<organism evidence="8 9">
    <name type="scientific">Tigriopus californicus</name>
    <name type="common">Marine copepod</name>
    <dbReference type="NCBI Taxonomy" id="6832"/>
    <lineage>
        <taxon>Eukaryota</taxon>
        <taxon>Metazoa</taxon>
        <taxon>Ecdysozoa</taxon>
        <taxon>Arthropoda</taxon>
        <taxon>Crustacea</taxon>
        <taxon>Multicrustacea</taxon>
        <taxon>Hexanauplia</taxon>
        <taxon>Copepoda</taxon>
        <taxon>Harpacticoida</taxon>
        <taxon>Harpacticidae</taxon>
        <taxon>Tigriopus</taxon>
    </lineage>
</organism>
<dbReference type="GO" id="GO:0004114">
    <property type="term" value="F:3',5'-cyclic-nucleotide phosphodiesterase activity"/>
    <property type="evidence" value="ECO:0007669"/>
    <property type="project" value="InterPro"/>
</dbReference>
<feature type="region of interest" description="Disordered" evidence="6">
    <location>
        <begin position="539"/>
        <end position="595"/>
    </location>
</feature>
<dbReference type="SMART" id="SM00471">
    <property type="entry name" value="HDc"/>
    <property type="match status" value="1"/>
</dbReference>
<name>A0A553NFN9_TIGCA</name>
<dbReference type="InterPro" id="IPR003607">
    <property type="entry name" value="HD/PDEase_dom"/>
</dbReference>
<sequence>MASQGNIGRLPIGPAAITNTFSEDDELELLELQLLTTQVSARHTLTSARFTPKDQGSSATFPRKAKDRKSLMTLWSDRGLLDEVQLEQIQRILLNINHWDFNAFTLDRFTCGNNLATLCVHLFKEHGLLQYFKLDTLVVWKFFTLVEQGYYSTNPYHNAVHAADVTQAINCFLEEPSIKKFLTPLELMSALVAAVCHDLDHPGRNEKFLIATSSHLAGMYNNSSVLENHHWRMTMSICADSGLSDCLSKSDLEAMDDMVRDIILATDISRQAEFLSKLRDKLDRNALDFTAPEERLFIIQIAMKCADISNPCRSWNISRLWSYRASEEFFRQGDCERMLDIPVTPFCDRFNITVAKVQSGFYRFVAFPLFEEWHRFLSSPLSLMMVRNLTTNQARWDLIVQQETNRGSMMDSTHSTSSSSTSCSHPNDSRRESLDPPQSHLSRMSRSSADDEDSDPCTSYPYMPLDNDLENTNRRHSLPLSDRSLKCQSKAGSEDSADDAPSIQSNFRHPPHLGGERRRIVRQPDINNYHLANKRRLFATSHSPPGTFTSKPYGNSLDSHMESSSNNRVTFSFGPREEDEEEEEREDDFDNGNLNVATQADNKENLNIRRGSAPGSLLLHQFANLSFNKSISREASPTGPLQARNRPQSGNAALSTYVNKLSLNHRRGSLPCDFLEQTPADALDNHRSSSCGRYACDKDLNMRNGNQANPLQKRILRQRSGDSNLNYANISSSSSSPHCLNELGATPCFNMHQIRMARRGSLRSGGSNASSSNHLSARRGSAPIGTQLAEDNALQSLPHLQALTLKGKKSMNSQPIVSKKCGLQSNVEYLRNMESMARAQVLRNSHLSPSVENEFLEDMQAIYAATHGRRGSLPTEYTMTSTVQ</sequence>
<feature type="binding site" evidence="4">
    <location>
        <position position="198"/>
    </location>
    <ligand>
        <name>AMP</name>
        <dbReference type="ChEBI" id="CHEBI:456215"/>
    </ligand>
</feature>
<evidence type="ECO:0000256" key="6">
    <source>
        <dbReference type="SAM" id="MobiDB-lite"/>
    </source>
</evidence>
<dbReference type="PRINTS" id="PR00387">
    <property type="entry name" value="PDIESTERASE1"/>
</dbReference>
<evidence type="ECO:0000256" key="4">
    <source>
        <dbReference type="PIRSR" id="PIRSR623088-2"/>
    </source>
</evidence>
<feature type="region of interest" description="Disordered" evidence="6">
    <location>
        <begin position="759"/>
        <end position="780"/>
    </location>
</feature>
<dbReference type="Gene3D" id="1.10.1300.10">
    <property type="entry name" value="3'5'-cyclic nucleotide phosphodiesterase, catalytic domain"/>
    <property type="match status" value="1"/>
</dbReference>
<feature type="binding site" evidence="5">
    <location>
        <position position="198"/>
    </location>
    <ligand>
        <name>Zn(2+)</name>
        <dbReference type="ChEBI" id="CHEBI:29105"/>
        <label>2</label>
    </ligand>
</feature>
<dbReference type="Proteomes" id="UP000318571">
    <property type="component" value="Chromosome 10"/>
</dbReference>